<dbReference type="EMBL" id="UAUU01000005">
    <property type="protein sequence ID" value="SPZ84893.1"/>
    <property type="molecule type" value="Genomic_DNA"/>
</dbReference>
<feature type="signal peptide" evidence="1">
    <location>
        <begin position="1"/>
        <end position="22"/>
    </location>
</feature>
<accession>A0A2X2J051</accession>
<proteinExistence type="predicted"/>
<gene>
    <name evidence="2" type="ORF">NCTC11343_01447</name>
</gene>
<evidence type="ECO:0000256" key="1">
    <source>
        <dbReference type="SAM" id="SignalP"/>
    </source>
</evidence>
<dbReference type="AlphaFoldDB" id="A0A2X2J051"/>
<protein>
    <submittedName>
        <fullName evidence="2">Uncharacterized protein</fullName>
    </submittedName>
</protein>
<feature type="chain" id="PRO_5016104271" evidence="1">
    <location>
        <begin position="23"/>
        <end position="74"/>
    </location>
</feature>
<reference evidence="2 3" key="1">
    <citation type="submission" date="2018-06" db="EMBL/GenBank/DDBJ databases">
        <authorList>
            <consortium name="Pathogen Informatics"/>
            <person name="Doyle S."/>
        </authorList>
    </citation>
    <scope>NUCLEOTIDE SEQUENCE [LARGE SCALE GENOMIC DNA]</scope>
    <source>
        <strain evidence="2 3">NCTC11343</strain>
    </source>
</reference>
<sequence length="74" mass="8459">MKRLLLAALIGTAALVSFSSCKKEYVSNYLPGRSFIYTVKPNEWTSDNNKRIIHKVNLPELTDYYIKQGTFLST</sequence>
<evidence type="ECO:0000313" key="2">
    <source>
        <dbReference type="EMBL" id="SPZ84893.1"/>
    </source>
</evidence>
<dbReference type="RefSeq" id="WP_146753020.1">
    <property type="nucleotide sequence ID" value="NZ_UAUU01000005.1"/>
</dbReference>
<dbReference type="Proteomes" id="UP000251241">
    <property type="component" value="Unassembled WGS sequence"/>
</dbReference>
<dbReference type="PROSITE" id="PS51257">
    <property type="entry name" value="PROKAR_LIPOPROTEIN"/>
    <property type="match status" value="1"/>
</dbReference>
<keyword evidence="1" id="KW-0732">Signal</keyword>
<organism evidence="2 3">
    <name type="scientific">Sphingobacterium multivorum</name>
    <dbReference type="NCBI Taxonomy" id="28454"/>
    <lineage>
        <taxon>Bacteria</taxon>
        <taxon>Pseudomonadati</taxon>
        <taxon>Bacteroidota</taxon>
        <taxon>Sphingobacteriia</taxon>
        <taxon>Sphingobacteriales</taxon>
        <taxon>Sphingobacteriaceae</taxon>
        <taxon>Sphingobacterium</taxon>
    </lineage>
</organism>
<name>A0A2X2J051_SPHMU</name>
<evidence type="ECO:0000313" key="3">
    <source>
        <dbReference type="Proteomes" id="UP000251241"/>
    </source>
</evidence>